<dbReference type="InterPro" id="IPR050238">
    <property type="entry name" value="DNA_Rep/Repair_Clamp_Loader"/>
</dbReference>
<dbReference type="Gene3D" id="3.40.50.300">
    <property type="entry name" value="P-loop containing nucleotide triphosphate hydrolases"/>
    <property type="match status" value="1"/>
</dbReference>
<accession>A0A329LMS2</accession>
<dbReference type="AlphaFoldDB" id="A0A329LMS2"/>
<dbReference type="GO" id="GO:0008408">
    <property type="term" value="F:3'-5' exonuclease activity"/>
    <property type="evidence" value="ECO:0007669"/>
    <property type="project" value="InterPro"/>
</dbReference>
<dbReference type="PANTHER" id="PTHR11669">
    <property type="entry name" value="REPLICATION FACTOR C / DNA POLYMERASE III GAMMA-TAU SUBUNIT"/>
    <property type="match status" value="1"/>
</dbReference>
<proteinExistence type="predicted"/>
<keyword evidence="2" id="KW-1185">Reference proteome</keyword>
<dbReference type="Proteomes" id="UP000250369">
    <property type="component" value="Unassembled WGS sequence"/>
</dbReference>
<organism evidence="1 2">
    <name type="scientific">Paenibacillus contaminans</name>
    <dbReference type="NCBI Taxonomy" id="450362"/>
    <lineage>
        <taxon>Bacteria</taxon>
        <taxon>Bacillati</taxon>
        <taxon>Bacillota</taxon>
        <taxon>Bacilli</taxon>
        <taxon>Bacillales</taxon>
        <taxon>Paenibacillaceae</taxon>
        <taxon>Paenibacillus</taxon>
    </lineage>
</organism>
<protein>
    <submittedName>
        <fullName evidence="1">DNA polymerase III subunit delta</fullName>
        <ecNumber evidence="1">2.7.7.7</ecNumber>
    </submittedName>
</protein>
<dbReference type="FunFam" id="3.40.50.300:FF:001255">
    <property type="entry name" value="DNA polymerase III subunit delta"/>
    <property type="match status" value="1"/>
</dbReference>
<comment type="caution">
    <text evidence="1">The sequence shown here is derived from an EMBL/GenBank/DDBJ whole genome shotgun (WGS) entry which is preliminary data.</text>
</comment>
<dbReference type="InterPro" id="IPR004622">
    <property type="entry name" value="DNA_pol_HolB"/>
</dbReference>
<sequence>MSFQSIPGQERAKRMLQNGLRQDSLSHAYIFSGPVGSGRERMALALAKAVFCTENRDDACGECLACRKAEHGNHPDLHVIEPDGASIKIDQIRDLQKQFAYRAGAGQRKMLILKHAEKMTLQAANSLLKFLEEPQSAMTAILIAENGHALLPTIRSRAQWIPFTPMAKRTMEQLLVGEGNSNALVRSAAQLTAGLDAARSLVHEPWFAEARNVVIQLAKDTLTRLPSAAVTAQQKVIKSELAERLPALLDLWLLWLKDMIHLQSGNKEDIVYIDQVESMVPIALSKEPGFWVACMEHALEAQKRLRTNANPQLVLEQLMIAMHDA</sequence>
<dbReference type="EC" id="2.7.7.7" evidence="1"/>
<keyword evidence="1" id="KW-0808">Transferase</keyword>
<dbReference type="GO" id="GO:0003887">
    <property type="term" value="F:DNA-directed DNA polymerase activity"/>
    <property type="evidence" value="ECO:0007669"/>
    <property type="project" value="UniProtKB-EC"/>
</dbReference>
<dbReference type="PANTHER" id="PTHR11669:SF8">
    <property type="entry name" value="DNA POLYMERASE III SUBUNIT DELTA"/>
    <property type="match status" value="1"/>
</dbReference>
<evidence type="ECO:0000313" key="2">
    <source>
        <dbReference type="Proteomes" id="UP000250369"/>
    </source>
</evidence>
<evidence type="ECO:0000313" key="1">
    <source>
        <dbReference type="EMBL" id="RAV08486.1"/>
    </source>
</evidence>
<gene>
    <name evidence="1" type="primary">holB</name>
    <name evidence="1" type="ORF">DQG23_40870</name>
</gene>
<dbReference type="RefSeq" id="WP_113036807.1">
    <property type="nucleotide sequence ID" value="NZ_QMFB01000058.1"/>
</dbReference>
<name>A0A329LMS2_9BACL</name>
<keyword evidence="1" id="KW-0548">Nucleotidyltransferase</keyword>
<dbReference type="SUPFAM" id="SSF52540">
    <property type="entry name" value="P-loop containing nucleoside triphosphate hydrolases"/>
    <property type="match status" value="1"/>
</dbReference>
<dbReference type="GO" id="GO:0006261">
    <property type="term" value="P:DNA-templated DNA replication"/>
    <property type="evidence" value="ECO:0007669"/>
    <property type="project" value="TreeGrafter"/>
</dbReference>
<dbReference type="OrthoDB" id="9810148at2"/>
<dbReference type="EMBL" id="QMFB01000058">
    <property type="protein sequence ID" value="RAV08486.1"/>
    <property type="molecule type" value="Genomic_DNA"/>
</dbReference>
<dbReference type="Pfam" id="PF13177">
    <property type="entry name" value="DNA_pol3_delta2"/>
    <property type="match status" value="1"/>
</dbReference>
<dbReference type="NCBIfam" id="TIGR00678">
    <property type="entry name" value="holB"/>
    <property type="match status" value="1"/>
</dbReference>
<reference evidence="1 2" key="1">
    <citation type="journal article" date="2009" name="Int. J. Syst. Evol. Microbiol.">
        <title>Paenibacillus contaminans sp. nov., isolated from a contaminated laboratory plate.</title>
        <authorList>
            <person name="Chou J.H."/>
            <person name="Lee J.H."/>
            <person name="Lin M.C."/>
            <person name="Chang P.S."/>
            <person name="Arun A.B."/>
            <person name="Young C.C."/>
            <person name="Chen W.M."/>
        </authorList>
    </citation>
    <scope>NUCLEOTIDE SEQUENCE [LARGE SCALE GENOMIC DNA]</scope>
    <source>
        <strain evidence="1 2">CKOBP-6</strain>
    </source>
</reference>
<dbReference type="InterPro" id="IPR027417">
    <property type="entry name" value="P-loop_NTPase"/>
</dbReference>